<feature type="repeat" description="TPR" evidence="1">
    <location>
        <begin position="269"/>
        <end position="302"/>
    </location>
</feature>
<gene>
    <name evidence="2" type="ORF">SAMN05421743_106122</name>
</gene>
<dbReference type="Pfam" id="PF13429">
    <property type="entry name" value="TPR_15"/>
    <property type="match status" value="1"/>
</dbReference>
<dbReference type="InterPro" id="IPR019734">
    <property type="entry name" value="TPR_rpt"/>
</dbReference>
<keyword evidence="1" id="KW-0802">TPR repeat</keyword>
<organism evidence="2 3">
    <name type="scientific">Thalassobacillus cyri</name>
    <dbReference type="NCBI Taxonomy" id="571932"/>
    <lineage>
        <taxon>Bacteria</taxon>
        <taxon>Bacillati</taxon>
        <taxon>Bacillota</taxon>
        <taxon>Bacilli</taxon>
        <taxon>Bacillales</taxon>
        <taxon>Bacillaceae</taxon>
        <taxon>Thalassobacillus</taxon>
    </lineage>
</organism>
<dbReference type="AlphaFoldDB" id="A0A1H4CNI0"/>
<dbReference type="InterPro" id="IPR011990">
    <property type="entry name" value="TPR-like_helical_dom_sf"/>
</dbReference>
<evidence type="ECO:0000313" key="3">
    <source>
        <dbReference type="Proteomes" id="UP000198584"/>
    </source>
</evidence>
<dbReference type="Gene3D" id="1.25.40.10">
    <property type="entry name" value="Tetratricopeptide repeat domain"/>
    <property type="match status" value="3"/>
</dbReference>
<dbReference type="SUPFAM" id="SSF81901">
    <property type="entry name" value="HCP-like"/>
    <property type="match status" value="1"/>
</dbReference>
<dbReference type="OrthoDB" id="2080803at2"/>
<dbReference type="PANTHER" id="PTHR12558">
    <property type="entry name" value="CELL DIVISION CYCLE 16,23,27"/>
    <property type="match status" value="1"/>
</dbReference>
<dbReference type="RefSeq" id="WP_093044688.1">
    <property type="nucleotide sequence ID" value="NZ_FNQR01000006.1"/>
</dbReference>
<name>A0A1H4CNI0_9BACI</name>
<dbReference type="Pfam" id="PF25058">
    <property type="entry name" value="ARM_TT21"/>
    <property type="match status" value="1"/>
</dbReference>
<dbReference type="PANTHER" id="PTHR12558:SF13">
    <property type="entry name" value="CELL DIVISION CYCLE PROTEIN 27 HOMOLOG"/>
    <property type="match status" value="1"/>
</dbReference>
<accession>A0A1H4CNI0</accession>
<feature type="repeat" description="TPR" evidence="1">
    <location>
        <begin position="371"/>
        <end position="404"/>
    </location>
</feature>
<dbReference type="STRING" id="571932.SAMN05421743_106122"/>
<keyword evidence="3" id="KW-1185">Reference proteome</keyword>
<dbReference type="SMART" id="SM00028">
    <property type="entry name" value="TPR"/>
    <property type="match status" value="7"/>
</dbReference>
<dbReference type="PROSITE" id="PS50005">
    <property type="entry name" value="TPR"/>
    <property type="match status" value="2"/>
</dbReference>
<dbReference type="SUPFAM" id="SSF48452">
    <property type="entry name" value="TPR-like"/>
    <property type="match status" value="1"/>
</dbReference>
<evidence type="ECO:0000313" key="2">
    <source>
        <dbReference type="EMBL" id="SEA61879.1"/>
    </source>
</evidence>
<dbReference type="EMBL" id="FNQR01000006">
    <property type="protein sequence ID" value="SEA61879.1"/>
    <property type="molecule type" value="Genomic_DNA"/>
</dbReference>
<proteinExistence type="predicted"/>
<dbReference type="Proteomes" id="UP000198584">
    <property type="component" value="Unassembled WGS sequence"/>
</dbReference>
<sequence>MEEIHQAVRLMEANRTDEALKTLQSYLPEADEEERFTIAELYIQWGMLEEAKMILKELSQRYPKENELKIMLSEIHIDLEEDEEAIDLLNQFGPEDEDYLPSLMQLADLYQSQGLFEVAEQKLLAAKQAAPNEAVIDFALGELSFSNGEYNKSIPFYENAFNREPVIGDVEVAARLAEAYAATGDFEQSLAHFQRVEEENADVKFRYGFVAFQANRNDIAIKVWEDLVERDPYYQSVYPLLAQAYESEGMIEEAYQMTQSGLAKDEFNKELYHLAGTLAHRQGKKEEAYQSMKEAVSLDPGYKEAILFLIENYKKDEDYEAIIDLLEHLLDLGEVDPNYYWELAKAYETEEQYSDAIKHYEVAYNSFKEDSAFLKEYGYFLVEEGRTQEAGRVFREYLTIEPTDSDIEDFVHRLENREEDIT</sequence>
<reference evidence="2 3" key="1">
    <citation type="submission" date="2016-10" db="EMBL/GenBank/DDBJ databases">
        <authorList>
            <person name="de Groot N.N."/>
        </authorList>
    </citation>
    <scope>NUCLEOTIDE SEQUENCE [LARGE SCALE GENOMIC DNA]</scope>
    <source>
        <strain evidence="2 3">CCM7597</strain>
    </source>
</reference>
<protein>
    <submittedName>
        <fullName evidence="2">Tetratricopeptide repeat-containing protein</fullName>
    </submittedName>
</protein>
<evidence type="ECO:0000256" key="1">
    <source>
        <dbReference type="PROSITE-ProRule" id="PRU00339"/>
    </source>
</evidence>